<feature type="coiled-coil region" evidence="1">
    <location>
        <begin position="78"/>
        <end position="126"/>
    </location>
</feature>
<evidence type="ECO:0000313" key="3">
    <source>
        <dbReference type="Proteomes" id="UP000076154"/>
    </source>
</evidence>
<keyword evidence="3" id="KW-1185">Reference proteome</keyword>
<dbReference type="AlphaFoldDB" id="A0A369JES6"/>
<evidence type="ECO:0000313" key="2">
    <source>
        <dbReference type="EMBL" id="RDB17366.1"/>
    </source>
</evidence>
<dbReference type="EMBL" id="LUEZ02000113">
    <property type="protein sequence ID" value="RDB17366.1"/>
    <property type="molecule type" value="Genomic_DNA"/>
</dbReference>
<proteinExistence type="predicted"/>
<evidence type="ECO:0000256" key="1">
    <source>
        <dbReference type="SAM" id="Coils"/>
    </source>
</evidence>
<dbReference type="STRING" id="39966.A0A369JES6"/>
<name>A0A369JES6_HYPMA</name>
<reference evidence="2" key="1">
    <citation type="submission" date="2018-04" db="EMBL/GenBank/DDBJ databases">
        <title>Whole genome sequencing of Hypsizygus marmoreus.</title>
        <authorList>
            <person name="Choi I.-G."/>
            <person name="Min B."/>
            <person name="Kim J.-G."/>
            <person name="Kim S."/>
            <person name="Oh Y.-L."/>
            <person name="Kong W.-S."/>
            <person name="Park H."/>
            <person name="Jeong J."/>
            <person name="Song E.-S."/>
        </authorList>
    </citation>
    <scope>NUCLEOTIDE SEQUENCE [LARGE SCALE GENOMIC DNA]</scope>
    <source>
        <strain evidence="2">51987-8</strain>
    </source>
</reference>
<dbReference type="Proteomes" id="UP000076154">
    <property type="component" value="Unassembled WGS sequence"/>
</dbReference>
<dbReference type="InParanoid" id="A0A369JES6"/>
<comment type="caution">
    <text evidence="2">The sequence shown here is derived from an EMBL/GenBank/DDBJ whole genome shotgun (WGS) entry which is preliminary data.</text>
</comment>
<protein>
    <submittedName>
        <fullName evidence="2">Uncharacterized protein</fullName>
    </submittedName>
</protein>
<keyword evidence="1" id="KW-0175">Coiled coil</keyword>
<gene>
    <name evidence="2" type="ORF">Hypma_001834</name>
</gene>
<organism evidence="2 3">
    <name type="scientific">Hypsizygus marmoreus</name>
    <name type="common">White beech mushroom</name>
    <name type="synonym">Agaricus marmoreus</name>
    <dbReference type="NCBI Taxonomy" id="39966"/>
    <lineage>
        <taxon>Eukaryota</taxon>
        <taxon>Fungi</taxon>
        <taxon>Dikarya</taxon>
        <taxon>Basidiomycota</taxon>
        <taxon>Agaricomycotina</taxon>
        <taxon>Agaricomycetes</taxon>
        <taxon>Agaricomycetidae</taxon>
        <taxon>Agaricales</taxon>
        <taxon>Tricholomatineae</taxon>
        <taxon>Lyophyllaceae</taxon>
        <taxon>Hypsizygus</taxon>
    </lineage>
</organism>
<accession>A0A369JES6</accession>
<sequence>MARSHAKKRKRRTDLQQNGLIVARDCRALRLQHTKELNTELCLRKQILNQEYEGTQLAMFVWKAKKAKEKYWSERRRSRRMEKALAERKLEIKGLKDENKQLIMTVERLKKDKADMEEDIQQVLATFSSKILLLTNERRELLQEQVRLKTRCHTLKKTTKLLTERVRTAAGRKGVFRMTDKGIYTKQAREMARYLASVGTAEKNIGVAITRIGKMIGMEVDRTMSERTVQRAILESGVAAEIQLGYEMAKSDKISYSSDSTSHRHIEYESRSIAVKVVDYTQPDAEPQWKIRSLGIDTSVNHTSETQINGLHKRLAEIARIFNESPLAKREKLVFYPDDFVYRLIGTSGDHAADQKKGHEILGEWKIDVILRRLGEEAIFALPATRVVAYLLPFKLRLIEELGGYSQWEKLNDDEKAALDVKIVREIGLEVFQCLSKTDQEKLTRFIRTGCCMHKDLNTFKWGDKAMQNFWILLRKTPPILLANKDNAAVLNGHVDLSDLTAVEKRAAEVSKRGASHATMLGGMICRNKDKKKGQQDTYNFFMETRISEPIPYPDVSNTRYGTHGEAAALITVYRKEFVAFMGFVRDGKEKPGLTNIEKNFLAALEDGPTFVEFCILIWKMTSHSVALSRDW</sequence>
<dbReference type="OrthoDB" id="3052721at2759"/>